<evidence type="ECO:0000259" key="3">
    <source>
        <dbReference type="PROSITE" id="PS51294"/>
    </source>
</evidence>
<dbReference type="PROSITE" id="PS51294">
    <property type="entry name" value="HTH_MYB"/>
    <property type="match status" value="1"/>
</dbReference>
<dbReference type="InterPro" id="IPR009057">
    <property type="entry name" value="Homeodomain-like_sf"/>
</dbReference>
<dbReference type="PANTHER" id="PTHR46993:SF6">
    <property type="entry name" value="MYB TRANSCRIPTION FACTOR"/>
    <property type="match status" value="1"/>
</dbReference>
<evidence type="ECO:0000313" key="4">
    <source>
        <dbReference type="EMBL" id="CAK7933571.1"/>
    </source>
</evidence>
<reference evidence="4" key="1">
    <citation type="submission" date="2024-01" db="EMBL/GenBank/DDBJ databases">
        <authorList>
            <person name="Webb A."/>
        </authorList>
    </citation>
    <scope>NUCLEOTIDE SEQUENCE</scope>
    <source>
        <strain evidence="4">Pm1</strain>
    </source>
</reference>
<dbReference type="AlphaFoldDB" id="A0AAV1UGA5"/>
<evidence type="ECO:0000256" key="1">
    <source>
        <dbReference type="SAM" id="MobiDB-lite"/>
    </source>
</evidence>
<dbReference type="Gene3D" id="1.10.246.220">
    <property type="match status" value="1"/>
</dbReference>
<feature type="domain" description="HTH myb-type" evidence="3">
    <location>
        <begin position="79"/>
        <end position="131"/>
    </location>
</feature>
<feature type="region of interest" description="Disordered" evidence="1">
    <location>
        <begin position="26"/>
        <end position="68"/>
    </location>
</feature>
<dbReference type="PANTHER" id="PTHR46993">
    <property type="entry name" value="MYB TRANSCRIPTION FACTOR"/>
    <property type="match status" value="1"/>
</dbReference>
<evidence type="ECO:0000313" key="5">
    <source>
        <dbReference type="Proteomes" id="UP001162060"/>
    </source>
</evidence>
<dbReference type="InterPro" id="IPR017930">
    <property type="entry name" value="Myb_dom"/>
</dbReference>
<dbReference type="EMBL" id="CAKLBY020000195">
    <property type="protein sequence ID" value="CAK7933571.1"/>
    <property type="molecule type" value="Genomic_DNA"/>
</dbReference>
<dbReference type="CDD" id="cd11660">
    <property type="entry name" value="SANT_TRF"/>
    <property type="match status" value="1"/>
</dbReference>
<accession>A0AAV1UGA5</accession>
<gene>
    <name evidence="4" type="ORF">PM001_LOCUS18721</name>
</gene>
<dbReference type="Proteomes" id="UP001162060">
    <property type="component" value="Unassembled WGS sequence"/>
</dbReference>
<comment type="caution">
    <text evidence="4">The sequence shown here is derived from an EMBL/GenBank/DDBJ whole genome shotgun (WGS) entry which is preliminary data.</text>
</comment>
<feature type="domain" description="Myb-like" evidence="2">
    <location>
        <begin position="79"/>
        <end position="127"/>
    </location>
</feature>
<proteinExistence type="predicted"/>
<dbReference type="Pfam" id="PF00249">
    <property type="entry name" value="Myb_DNA-binding"/>
    <property type="match status" value="1"/>
</dbReference>
<dbReference type="InterPro" id="IPR001005">
    <property type="entry name" value="SANT/Myb"/>
</dbReference>
<evidence type="ECO:0000259" key="2">
    <source>
        <dbReference type="PROSITE" id="PS50090"/>
    </source>
</evidence>
<name>A0AAV1UGA5_9STRA</name>
<sequence length="323" mass="35945">MTEPRRRPKGNDVSVVLTRRSNVNCADDNDVSVRTDDDSDVEQEVANSENSSEAEETNGQKQAETNCARGRGRRPTFFWSVDEEHLLCRGVAKYGAGKWKKILLSGKGVFSIHRTNVDLKDKWKNMQRMNHINRKRTAEVQNLARHKRSSIAHATRVAADQSRSGDGVGEMSSVNSVELRTDPSTAMAAGAMASTDQHATRVRCTQVEADMYHAAEHGRGYNPDATGSFQSPRQVVLQFVCNNSFPEITNVRVDLDTCKDVSTLTKLLRSNILSGAPPNEDVQMIGLTSRQLFQHDELLLQCMRINNGTDFFLVFDEAAAVFV</sequence>
<protein>
    <submittedName>
        <fullName evidence="4">Uncharacterized protein</fullName>
    </submittedName>
</protein>
<feature type="region of interest" description="Disordered" evidence="1">
    <location>
        <begin position="146"/>
        <end position="172"/>
    </location>
</feature>
<dbReference type="SUPFAM" id="SSF46689">
    <property type="entry name" value="Homeodomain-like"/>
    <property type="match status" value="1"/>
</dbReference>
<organism evidence="4 5">
    <name type="scientific">Peronospora matthiolae</name>
    <dbReference type="NCBI Taxonomy" id="2874970"/>
    <lineage>
        <taxon>Eukaryota</taxon>
        <taxon>Sar</taxon>
        <taxon>Stramenopiles</taxon>
        <taxon>Oomycota</taxon>
        <taxon>Peronosporomycetes</taxon>
        <taxon>Peronosporales</taxon>
        <taxon>Peronosporaceae</taxon>
        <taxon>Peronospora</taxon>
    </lineage>
</organism>
<dbReference type="PROSITE" id="PS50090">
    <property type="entry name" value="MYB_LIKE"/>
    <property type="match status" value="1"/>
</dbReference>